<dbReference type="EMBL" id="KL198022">
    <property type="protein sequence ID" value="KDQ18056.1"/>
    <property type="molecule type" value="Genomic_DNA"/>
</dbReference>
<name>A0A067N2Q5_BOTB1</name>
<feature type="compositionally biased region" description="Low complexity" evidence="1">
    <location>
        <begin position="49"/>
        <end position="70"/>
    </location>
</feature>
<dbReference type="STRING" id="930990.A0A067N2Q5"/>
<accession>A0A067N2Q5</accession>
<feature type="compositionally biased region" description="Low complexity" evidence="1">
    <location>
        <begin position="227"/>
        <end position="250"/>
    </location>
</feature>
<feature type="region of interest" description="Disordered" evidence="1">
    <location>
        <begin position="323"/>
        <end position="346"/>
    </location>
</feature>
<organism evidence="2 3">
    <name type="scientific">Botryobasidium botryosum (strain FD-172 SS1)</name>
    <dbReference type="NCBI Taxonomy" id="930990"/>
    <lineage>
        <taxon>Eukaryota</taxon>
        <taxon>Fungi</taxon>
        <taxon>Dikarya</taxon>
        <taxon>Basidiomycota</taxon>
        <taxon>Agaricomycotina</taxon>
        <taxon>Agaricomycetes</taxon>
        <taxon>Cantharellales</taxon>
        <taxon>Botryobasidiaceae</taxon>
        <taxon>Botryobasidium</taxon>
    </lineage>
</organism>
<dbReference type="AlphaFoldDB" id="A0A067N2Q5"/>
<protein>
    <submittedName>
        <fullName evidence="2">Uncharacterized protein</fullName>
    </submittedName>
</protein>
<reference evidence="3" key="1">
    <citation type="journal article" date="2014" name="Proc. Natl. Acad. Sci. U.S.A.">
        <title>Extensive sampling of basidiomycete genomes demonstrates inadequacy of the white-rot/brown-rot paradigm for wood decay fungi.</title>
        <authorList>
            <person name="Riley R."/>
            <person name="Salamov A.A."/>
            <person name="Brown D.W."/>
            <person name="Nagy L.G."/>
            <person name="Floudas D."/>
            <person name="Held B.W."/>
            <person name="Levasseur A."/>
            <person name="Lombard V."/>
            <person name="Morin E."/>
            <person name="Otillar R."/>
            <person name="Lindquist E.A."/>
            <person name="Sun H."/>
            <person name="LaButti K.M."/>
            <person name="Schmutz J."/>
            <person name="Jabbour D."/>
            <person name="Luo H."/>
            <person name="Baker S.E."/>
            <person name="Pisabarro A.G."/>
            <person name="Walton J.D."/>
            <person name="Blanchette R.A."/>
            <person name="Henrissat B."/>
            <person name="Martin F."/>
            <person name="Cullen D."/>
            <person name="Hibbett D.S."/>
            <person name="Grigoriev I.V."/>
        </authorList>
    </citation>
    <scope>NUCLEOTIDE SEQUENCE [LARGE SCALE GENOMIC DNA]</scope>
    <source>
        <strain evidence="3">FD-172 SS1</strain>
    </source>
</reference>
<dbReference type="InParanoid" id="A0A067N2Q5"/>
<feature type="compositionally biased region" description="Low complexity" evidence="1">
    <location>
        <begin position="266"/>
        <end position="283"/>
    </location>
</feature>
<proteinExistence type="predicted"/>
<dbReference type="OrthoDB" id="3068694at2759"/>
<sequence>MAAGSLAPPSRSTRGASLLPSVKCSTCALLVPLDELGDHVCAPLPPGSPALTATSGSTSSAASSQASLFSKITSMASTDSVNSRTRPLHKPSMSSSTEASSMSGSSRSSRALSSGSTSSRRPMRMPPPSGPIPPTPNSAQRPAGSPSPVPSFSQPHAALAQTLPRRQSPSIPRPPGSPPKEPLPPLPIPSSLTFSTDTRAPSPNRAPSPIPSSAFQVPFPRSPSPAPSFRGPSPTPSSALPSALMPGSASRGLPNNANSLFPRTDSSLPSPSSGRLSPSSPNSQHTSYFSTPPPSTEIGGEAGRAGVGRRAFHAVAHAAMFTGGIPQQHGNPLNQRRPPAPQFLDIGAIYGPGSY</sequence>
<evidence type="ECO:0000313" key="3">
    <source>
        <dbReference type="Proteomes" id="UP000027195"/>
    </source>
</evidence>
<feature type="compositionally biased region" description="Polar residues" evidence="1">
    <location>
        <begin position="71"/>
        <end position="85"/>
    </location>
</feature>
<dbReference type="Proteomes" id="UP000027195">
    <property type="component" value="Unassembled WGS sequence"/>
</dbReference>
<feature type="compositionally biased region" description="Pro residues" evidence="1">
    <location>
        <begin position="124"/>
        <end position="136"/>
    </location>
</feature>
<feature type="compositionally biased region" description="Low complexity" evidence="1">
    <location>
        <begin position="91"/>
        <end position="120"/>
    </location>
</feature>
<feature type="compositionally biased region" description="Polar residues" evidence="1">
    <location>
        <begin position="253"/>
        <end position="265"/>
    </location>
</feature>
<feature type="region of interest" description="Disordered" evidence="1">
    <location>
        <begin position="38"/>
        <end position="306"/>
    </location>
</feature>
<feature type="compositionally biased region" description="Pro residues" evidence="1">
    <location>
        <begin position="171"/>
        <end position="188"/>
    </location>
</feature>
<gene>
    <name evidence="2" type="ORF">BOTBODRAFT_548240</name>
</gene>
<dbReference type="HOGENOM" id="CLU_780722_0_0_1"/>
<keyword evidence="3" id="KW-1185">Reference proteome</keyword>
<evidence type="ECO:0000313" key="2">
    <source>
        <dbReference type="EMBL" id="KDQ18056.1"/>
    </source>
</evidence>
<evidence type="ECO:0000256" key="1">
    <source>
        <dbReference type="SAM" id="MobiDB-lite"/>
    </source>
</evidence>